<dbReference type="eggNOG" id="COG0456">
    <property type="taxonomic scope" value="Bacteria"/>
</dbReference>
<protein>
    <submittedName>
        <fullName evidence="2">GCN5-related N-acetyltransferase</fullName>
    </submittedName>
</protein>
<dbReference type="SUPFAM" id="SSF55729">
    <property type="entry name" value="Acyl-CoA N-acyltransferases (Nat)"/>
    <property type="match status" value="1"/>
</dbReference>
<gene>
    <name evidence="2" type="ordered locus">SCATT_17580</name>
</gene>
<dbReference type="Gene3D" id="3.40.630.30">
    <property type="match status" value="1"/>
</dbReference>
<dbReference type="GO" id="GO:0016747">
    <property type="term" value="F:acyltransferase activity, transferring groups other than amino-acyl groups"/>
    <property type="evidence" value="ECO:0007669"/>
    <property type="project" value="InterPro"/>
</dbReference>
<proteinExistence type="predicted"/>
<feature type="domain" description="N-acetyltransferase" evidence="1">
    <location>
        <begin position="1"/>
        <end position="107"/>
    </location>
</feature>
<dbReference type="InterPro" id="IPR000182">
    <property type="entry name" value="GNAT_dom"/>
</dbReference>
<keyword evidence="2" id="KW-0808">Transferase</keyword>
<name>G8WQ69_STREN</name>
<reference evidence="3" key="1">
    <citation type="submission" date="2011-12" db="EMBL/GenBank/DDBJ databases">
        <title>Complete genome sequence of Streptomyces cattleya strain DSM 46488.</title>
        <authorList>
            <person name="Ou H.-Y."/>
            <person name="Li P."/>
            <person name="Zhao C."/>
            <person name="O'Hagan D."/>
            <person name="Deng Z."/>
        </authorList>
    </citation>
    <scope>NUCLEOTIDE SEQUENCE [LARGE SCALE GENOMIC DNA]</scope>
    <source>
        <strain evidence="3">ATCC 35852 / DSM 46488 / JCM 4925 / NBRC 14057 / NRRL 8057</strain>
    </source>
</reference>
<dbReference type="Proteomes" id="UP000007842">
    <property type="component" value="Chromosome"/>
</dbReference>
<organism evidence="2 3">
    <name type="scientific">Streptantibioticus cattleyicolor (strain ATCC 35852 / DSM 46488 / JCM 4925 / NBRC 14057 / NRRL 8057)</name>
    <name type="common">Streptomyces cattleya</name>
    <dbReference type="NCBI Taxonomy" id="1003195"/>
    <lineage>
        <taxon>Bacteria</taxon>
        <taxon>Bacillati</taxon>
        <taxon>Actinomycetota</taxon>
        <taxon>Actinomycetes</taxon>
        <taxon>Kitasatosporales</taxon>
        <taxon>Streptomycetaceae</taxon>
        <taxon>Streptantibioticus</taxon>
    </lineage>
</organism>
<dbReference type="KEGG" id="scy:SCATT_17580"/>
<dbReference type="PROSITE" id="PS51186">
    <property type="entry name" value="GNAT"/>
    <property type="match status" value="1"/>
</dbReference>
<evidence type="ECO:0000259" key="1">
    <source>
        <dbReference type="PROSITE" id="PS51186"/>
    </source>
</evidence>
<evidence type="ECO:0000313" key="3">
    <source>
        <dbReference type="Proteomes" id="UP000007842"/>
    </source>
</evidence>
<sequence>MEEVVLAGCEVWVAVMPGEGEEEEVVGYAAGADGWLEHLYLLPHVRRRGIGTRLLERARRSCPAGLSLHVFEANTEARAFYERHGFTVVATDDGSGNMERLPSLTMRWAPAPAPAPAPSTAS</sequence>
<dbReference type="Pfam" id="PF13508">
    <property type="entry name" value="Acetyltransf_7"/>
    <property type="match status" value="1"/>
</dbReference>
<dbReference type="HOGENOM" id="CLU_013985_21_1_11"/>
<dbReference type="STRING" id="1003195.SCATT_17580"/>
<dbReference type="InterPro" id="IPR016181">
    <property type="entry name" value="Acyl_CoA_acyltransferase"/>
</dbReference>
<accession>G8WQ69</accession>
<dbReference type="CDD" id="cd04301">
    <property type="entry name" value="NAT_SF"/>
    <property type="match status" value="1"/>
</dbReference>
<evidence type="ECO:0000313" key="2">
    <source>
        <dbReference type="EMBL" id="AEW94129.1"/>
    </source>
</evidence>
<dbReference type="EMBL" id="CP003219">
    <property type="protein sequence ID" value="AEW94129.1"/>
    <property type="molecule type" value="Genomic_DNA"/>
</dbReference>
<keyword evidence="3" id="KW-1185">Reference proteome</keyword>
<dbReference type="AlphaFoldDB" id="G8WQ69"/>